<proteinExistence type="predicted"/>
<reference evidence="2 3" key="1">
    <citation type="submission" date="2016-10" db="EMBL/GenBank/DDBJ databases">
        <authorList>
            <person name="de Groot N.N."/>
        </authorList>
    </citation>
    <scope>NUCLEOTIDE SEQUENCE [LARGE SCALE GENOMIC DNA]</scope>
    <source>
        <strain evidence="2 3">CGMCC 1.6291</strain>
    </source>
</reference>
<gene>
    <name evidence="2" type="ORF">SAMN04488052_104379</name>
</gene>
<dbReference type="PROSITE" id="PS50851">
    <property type="entry name" value="CHEW"/>
    <property type="match status" value="1"/>
</dbReference>
<dbReference type="Gene3D" id="2.30.30.40">
    <property type="entry name" value="SH3 Domains"/>
    <property type="match status" value="1"/>
</dbReference>
<dbReference type="RefSeq" id="WP_091643921.1">
    <property type="nucleotide sequence ID" value="NZ_FOEG01000004.1"/>
</dbReference>
<dbReference type="SUPFAM" id="SSF50341">
    <property type="entry name" value="CheW-like"/>
    <property type="match status" value="1"/>
</dbReference>
<accession>A0A1H8TQ73</accession>
<protein>
    <submittedName>
        <fullName evidence="2">Twitching motility protein PilI</fullName>
    </submittedName>
</protein>
<dbReference type="SMART" id="SM00260">
    <property type="entry name" value="CheW"/>
    <property type="match status" value="1"/>
</dbReference>
<dbReference type="OrthoDB" id="5298045at2"/>
<evidence type="ECO:0000313" key="2">
    <source>
        <dbReference type="EMBL" id="SEO93037.1"/>
    </source>
</evidence>
<name>A0A1H8TQ73_9GAMM</name>
<evidence type="ECO:0000313" key="3">
    <source>
        <dbReference type="Proteomes" id="UP000199657"/>
    </source>
</evidence>
<dbReference type="GO" id="GO:0005829">
    <property type="term" value="C:cytosol"/>
    <property type="evidence" value="ECO:0007669"/>
    <property type="project" value="TreeGrafter"/>
</dbReference>
<dbReference type="Pfam" id="PF01584">
    <property type="entry name" value="CheW"/>
    <property type="match status" value="1"/>
</dbReference>
<dbReference type="STRING" id="406100.SAMN04488052_104379"/>
<organism evidence="2 3">
    <name type="scientific">Aquisalimonas asiatica</name>
    <dbReference type="NCBI Taxonomy" id="406100"/>
    <lineage>
        <taxon>Bacteria</taxon>
        <taxon>Pseudomonadati</taxon>
        <taxon>Pseudomonadota</taxon>
        <taxon>Gammaproteobacteria</taxon>
        <taxon>Chromatiales</taxon>
        <taxon>Ectothiorhodospiraceae</taxon>
        <taxon>Aquisalimonas</taxon>
    </lineage>
</organism>
<dbReference type="PANTHER" id="PTHR22617">
    <property type="entry name" value="CHEMOTAXIS SENSOR HISTIDINE KINASE-RELATED"/>
    <property type="match status" value="1"/>
</dbReference>
<feature type="domain" description="CheW-like" evidence="1">
    <location>
        <begin position="32"/>
        <end position="172"/>
    </location>
</feature>
<dbReference type="InterPro" id="IPR039315">
    <property type="entry name" value="CheW"/>
</dbReference>
<dbReference type="PANTHER" id="PTHR22617:SF43">
    <property type="entry name" value="PROTEIN PILI"/>
    <property type="match status" value="1"/>
</dbReference>
<sequence length="177" mass="19578">MTGTAFELLTDLERLGRDHAADLPAQEEHSEDWVGVGFRLGGQRFASPMAEVAELLKYPELAPVPRTRPWVRGMANVRGTLLPIMDLNGFMGEHNSSLTRLSRVLVIPIENAYTGLLVDEVFGLRHFPREALDGVPEDVPGSCAPFVTGSVTHHGERWLLFSMRALVDDPQFLMVAS</sequence>
<dbReference type="Gene3D" id="2.40.50.180">
    <property type="entry name" value="CheA-289, Domain 4"/>
    <property type="match status" value="1"/>
</dbReference>
<dbReference type="GO" id="GO:0006935">
    <property type="term" value="P:chemotaxis"/>
    <property type="evidence" value="ECO:0007669"/>
    <property type="project" value="InterPro"/>
</dbReference>
<dbReference type="Proteomes" id="UP000199657">
    <property type="component" value="Unassembled WGS sequence"/>
</dbReference>
<evidence type="ECO:0000259" key="1">
    <source>
        <dbReference type="PROSITE" id="PS50851"/>
    </source>
</evidence>
<dbReference type="InterPro" id="IPR036061">
    <property type="entry name" value="CheW-like_dom_sf"/>
</dbReference>
<dbReference type="AlphaFoldDB" id="A0A1H8TQ73"/>
<dbReference type="GO" id="GO:0007165">
    <property type="term" value="P:signal transduction"/>
    <property type="evidence" value="ECO:0007669"/>
    <property type="project" value="InterPro"/>
</dbReference>
<dbReference type="EMBL" id="FOEG01000004">
    <property type="protein sequence ID" value="SEO93037.1"/>
    <property type="molecule type" value="Genomic_DNA"/>
</dbReference>
<dbReference type="InterPro" id="IPR002545">
    <property type="entry name" value="CheW-lke_dom"/>
</dbReference>
<keyword evidence="3" id="KW-1185">Reference proteome</keyword>